<organism evidence="9 10">
    <name type="scientific">Lachnellula hyalina</name>
    <dbReference type="NCBI Taxonomy" id="1316788"/>
    <lineage>
        <taxon>Eukaryota</taxon>
        <taxon>Fungi</taxon>
        <taxon>Dikarya</taxon>
        <taxon>Ascomycota</taxon>
        <taxon>Pezizomycotina</taxon>
        <taxon>Leotiomycetes</taxon>
        <taxon>Helotiales</taxon>
        <taxon>Lachnaceae</taxon>
        <taxon>Lachnellula</taxon>
    </lineage>
</organism>
<feature type="transmembrane region" description="Helical" evidence="8">
    <location>
        <begin position="181"/>
        <end position="198"/>
    </location>
</feature>
<evidence type="ECO:0000256" key="4">
    <source>
        <dbReference type="ARBA" id="ARBA00022989"/>
    </source>
</evidence>
<keyword evidence="9" id="KW-0675">Receptor</keyword>
<name>A0A8H8R625_9HELO</name>
<dbReference type="GO" id="GO:0016020">
    <property type="term" value="C:membrane"/>
    <property type="evidence" value="ECO:0007669"/>
    <property type="project" value="UniProtKB-SubCell"/>
</dbReference>
<keyword evidence="6" id="KW-0862">Zinc</keyword>
<dbReference type="PANTHER" id="PTHR20855">
    <property type="entry name" value="ADIPOR/PROGESTIN RECEPTOR-RELATED"/>
    <property type="match status" value="1"/>
</dbReference>
<dbReference type="PANTHER" id="PTHR20855:SF52">
    <property type="entry name" value="ADIPONECTIN RECEPTOR PROTEIN"/>
    <property type="match status" value="1"/>
</dbReference>
<dbReference type="EMBL" id="QGMH01000022">
    <property type="protein sequence ID" value="TVY29114.1"/>
    <property type="molecule type" value="Genomic_DNA"/>
</dbReference>
<evidence type="ECO:0000256" key="7">
    <source>
        <dbReference type="SAM" id="MobiDB-lite"/>
    </source>
</evidence>
<evidence type="ECO:0000256" key="6">
    <source>
        <dbReference type="PIRSR" id="PIRSR604254-1"/>
    </source>
</evidence>
<evidence type="ECO:0000256" key="2">
    <source>
        <dbReference type="ARBA" id="ARBA00007018"/>
    </source>
</evidence>
<dbReference type="GO" id="GO:0006882">
    <property type="term" value="P:intracellular zinc ion homeostasis"/>
    <property type="evidence" value="ECO:0007669"/>
    <property type="project" value="TreeGrafter"/>
</dbReference>
<keyword evidence="4 8" id="KW-1133">Transmembrane helix</keyword>
<dbReference type="RefSeq" id="XP_031007902.1">
    <property type="nucleotide sequence ID" value="XM_031147460.1"/>
</dbReference>
<dbReference type="AlphaFoldDB" id="A0A8H8R625"/>
<feature type="binding site" evidence="6">
    <location>
        <position position="302"/>
    </location>
    <ligand>
        <name>Zn(2+)</name>
        <dbReference type="ChEBI" id="CHEBI:29105"/>
    </ligand>
</feature>
<sequence length="332" mass="37147">MASASRLRVPPPQPPEPHGMESTASEAGTAGRPVLLSFDEMPEWFRRESNQWILHGYRPISGSAHASFSSWSYIHNESVNIYTHLIPAVFFLLGEWYLQQYLTSRYSGVTGADFIAFSIFMLAAVTCLSLSATYHTLMNHSHHVEHLCLRLDMLGVVIFILGDLVLGIYMVFWCEPLPRNFYWSMIGLFGTLTIFMTMHPKYQGSKYRLFRALMFVATGLSGVAPLIHGLSVFGMSQMMRKAFPYTLAKAGCLLSGTAFYAVSLPFAHKGEIDPNTCGSKTRFPESRYPGNFDLWGSHSIFHVLVVCAAVVQFMGYLDAFDYAHANLTCSSL</sequence>
<gene>
    <name evidence="9" type="ORF">LHYA1_G002484</name>
</gene>
<evidence type="ECO:0000313" key="9">
    <source>
        <dbReference type="EMBL" id="TVY29114.1"/>
    </source>
</evidence>
<evidence type="ECO:0000256" key="1">
    <source>
        <dbReference type="ARBA" id="ARBA00004141"/>
    </source>
</evidence>
<dbReference type="GO" id="GO:0046872">
    <property type="term" value="F:metal ion binding"/>
    <property type="evidence" value="ECO:0007669"/>
    <property type="project" value="UniProtKB-KW"/>
</dbReference>
<comment type="subcellular location">
    <subcellularLocation>
        <location evidence="1">Membrane</location>
        <topology evidence="1">Multi-pass membrane protein</topology>
    </subcellularLocation>
</comment>
<feature type="transmembrane region" description="Helical" evidence="8">
    <location>
        <begin position="210"/>
        <end position="230"/>
    </location>
</feature>
<evidence type="ECO:0000313" key="10">
    <source>
        <dbReference type="Proteomes" id="UP000431533"/>
    </source>
</evidence>
<comment type="caution">
    <text evidence="9">The sequence shown here is derived from an EMBL/GenBank/DDBJ whole genome shotgun (WGS) entry which is preliminary data.</text>
</comment>
<evidence type="ECO:0000256" key="8">
    <source>
        <dbReference type="SAM" id="Phobius"/>
    </source>
</evidence>
<keyword evidence="10" id="KW-1185">Reference proteome</keyword>
<keyword evidence="3 8" id="KW-0812">Transmembrane</keyword>
<dbReference type="InterPro" id="IPR004254">
    <property type="entry name" value="AdipoR/HlyIII-related"/>
</dbReference>
<proteinExistence type="inferred from homology"/>
<reference evidence="9 10" key="1">
    <citation type="submission" date="2018-05" db="EMBL/GenBank/DDBJ databases">
        <title>Genome sequencing and assembly of the regulated plant pathogen Lachnellula willkommii and related sister species for the development of diagnostic species identification markers.</title>
        <authorList>
            <person name="Giroux E."/>
            <person name="Bilodeau G."/>
        </authorList>
    </citation>
    <scope>NUCLEOTIDE SEQUENCE [LARGE SCALE GENOMIC DNA]</scope>
    <source>
        <strain evidence="9 10">CBS 185.66</strain>
    </source>
</reference>
<feature type="transmembrane region" description="Helical" evidence="8">
    <location>
        <begin position="154"/>
        <end position="174"/>
    </location>
</feature>
<protein>
    <submittedName>
        <fullName evidence="9">ADIPOR-like receptor</fullName>
    </submittedName>
</protein>
<evidence type="ECO:0000256" key="5">
    <source>
        <dbReference type="ARBA" id="ARBA00023136"/>
    </source>
</evidence>
<dbReference type="Pfam" id="PF03006">
    <property type="entry name" value="HlyIII"/>
    <property type="match status" value="1"/>
</dbReference>
<feature type="transmembrane region" description="Helical" evidence="8">
    <location>
        <begin position="110"/>
        <end position="134"/>
    </location>
</feature>
<dbReference type="GO" id="GO:0038023">
    <property type="term" value="F:signaling receptor activity"/>
    <property type="evidence" value="ECO:0007669"/>
    <property type="project" value="TreeGrafter"/>
</dbReference>
<feature type="transmembrane region" description="Helical" evidence="8">
    <location>
        <begin position="242"/>
        <end position="262"/>
    </location>
</feature>
<feature type="binding site" evidence="6">
    <location>
        <position position="298"/>
    </location>
    <ligand>
        <name>Zn(2+)</name>
        <dbReference type="ChEBI" id="CHEBI:29105"/>
    </ligand>
</feature>
<accession>A0A8H8R625</accession>
<dbReference type="Proteomes" id="UP000431533">
    <property type="component" value="Unassembled WGS sequence"/>
</dbReference>
<feature type="region of interest" description="Disordered" evidence="7">
    <location>
        <begin position="1"/>
        <end position="27"/>
    </location>
</feature>
<feature type="binding site" evidence="6">
    <location>
        <position position="135"/>
    </location>
    <ligand>
        <name>Zn(2+)</name>
        <dbReference type="ChEBI" id="CHEBI:29105"/>
    </ligand>
</feature>
<dbReference type="OrthoDB" id="529367at2759"/>
<feature type="transmembrane region" description="Helical" evidence="8">
    <location>
        <begin position="299"/>
        <end position="317"/>
    </location>
</feature>
<dbReference type="GeneID" id="41982682"/>
<keyword evidence="6" id="KW-0479">Metal-binding</keyword>
<evidence type="ECO:0000256" key="3">
    <source>
        <dbReference type="ARBA" id="ARBA00022692"/>
    </source>
</evidence>
<comment type="similarity">
    <text evidence="2">Belongs to the ADIPOR family.</text>
</comment>
<keyword evidence="5 8" id="KW-0472">Membrane</keyword>